<dbReference type="EMBL" id="CP011974">
    <property type="protein sequence ID" value="AKO92033.1"/>
    <property type="molecule type" value="Genomic_DNA"/>
</dbReference>
<sequence>MTNRFVSINKVGKGQWSAHMKASNTYQAKSILADTYNMEATNFVHRTHVTGKRMVFGQR</sequence>
<reference evidence="2" key="2">
    <citation type="submission" date="2015-06" db="EMBL/GenBank/DDBJ databases">
        <title>Genome Sequence of Bacillus endophyticus and Analysis of its Companion Mechanism in the Ketogulonigenium vulgare-Bacillus strain Consortium.</title>
        <authorList>
            <person name="Jia N."/>
            <person name="Du J."/>
            <person name="Ding M.-Z."/>
            <person name="Gao F."/>
            <person name="Yuan Y.-J."/>
        </authorList>
    </citation>
    <scope>NUCLEOTIDE SEQUENCE [LARGE SCALE GENOMIC DNA]</scope>
    <source>
        <strain evidence="2">Hbe603</strain>
    </source>
</reference>
<name>A0A0H4KUQ4_9BACI</name>
<keyword evidence="2" id="KW-1185">Reference proteome</keyword>
<accession>A0A0H4KUQ4</accession>
<reference evidence="1 2" key="1">
    <citation type="journal article" date="2015" name="PLoS ONE">
        <title>Genome Sequence of Bacillus endophyticus and Analysis of Its Companion Mechanism in the Ketogulonigenium vulgare-Bacillus Strain Consortium.</title>
        <authorList>
            <person name="Jia N."/>
            <person name="Du J."/>
            <person name="Ding M.Z."/>
            <person name="Gao F."/>
            <person name="Yuan Y.J."/>
        </authorList>
    </citation>
    <scope>NUCLEOTIDE SEQUENCE [LARGE SCALE GENOMIC DNA]</scope>
    <source>
        <strain evidence="1 2">Hbe603</strain>
    </source>
</reference>
<evidence type="ECO:0000313" key="2">
    <source>
        <dbReference type="Proteomes" id="UP000036202"/>
    </source>
</evidence>
<proteinExistence type="predicted"/>
<dbReference type="PATRIC" id="fig|135735.6.peg.1625"/>
<gene>
    <name evidence="1" type="ORF">BEH_07930</name>
</gene>
<dbReference type="RefSeq" id="WP_046216994.1">
    <property type="nucleotide sequence ID" value="NZ_CP011974.1"/>
</dbReference>
<dbReference type="AlphaFoldDB" id="A0A0H4KUQ4"/>
<evidence type="ECO:0000313" key="1">
    <source>
        <dbReference type="EMBL" id="AKO92033.1"/>
    </source>
</evidence>
<dbReference type="Proteomes" id="UP000036202">
    <property type="component" value="Chromosome"/>
</dbReference>
<dbReference type="KEGG" id="beo:BEH_07930"/>
<organism evidence="1 2">
    <name type="scientific">Priestia filamentosa</name>
    <dbReference type="NCBI Taxonomy" id="1402861"/>
    <lineage>
        <taxon>Bacteria</taxon>
        <taxon>Bacillati</taxon>
        <taxon>Bacillota</taxon>
        <taxon>Bacilli</taxon>
        <taxon>Bacillales</taxon>
        <taxon>Bacillaceae</taxon>
        <taxon>Priestia</taxon>
    </lineage>
</organism>
<protein>
    <submittedName>
        <fullName evidence="1">Uncharacterized protein</fullName>
    </submittedName>
</protein>